<organism evidence="11 12">
    <name type="scientific">Lymnaea stagnalis</name>
    <name type="common">Great pond snail</name>
    <name type="synonym">Helix stagnalis</name>
    <dbReference type="NCBI Taxonomy" id="6523"/>
    <lineage>
        <taxon>Eukaryota</taxon>
        <taxon>Metazoa</taxon>
        <taxon>Spiralia</taxon>
        <taxon>Lophotrochozoa</taxon>
        <taxon>Mollusca</taxon>
        <taxon>Gastropoda</taxon>
        <taxon>Heterobranchia</taxon>
        <taxon>Euthyneura</taxon>
        <taxon>Panpulmonata</taxon>
        <taxon>Hygrophila</taxon>
        <taxon>Lymnaeoidea</taxon>
        <taxon>Lymnaeidae</taxon>
        <taxon>Lymnaea</taxon>
    </lineage>
</organism>
<evidence type="ECO:0000256" key="9">
    <source>
        <dbReference type="SAM" id="Phobius"/>
    </source>
</evidence>
<feature type="transmembrane region" description="Helical" evidence="9">
    <location>
        <begin position="162"/>
        <end position="192"/>
    </location>
</feature>
<feature type="non-terminal residue" evidence="11">
    <location>
        <position position="1"/>
    </location>
</feature>
<dbReference type="Pfam" id="PF10324">
    <property type="entry name" value="7TM_GPCR_Srw"/>
    <property type="match status" value="1"/>
</dbReference>
<dbReference type="EMBL" id="CAXITT010000001">
    <property type="protein sequence ID" value="CAL1525862.1"/>
    <property type="molecule type" value="Genomic_DNA"/>
</dbReference>
<keyword evidence="12" id="KW-1185">Reference proteome</keyword>
<feature type="transmembrane region" description="Helical" evidence="9">
    <location>
        <begin position="231"/>
        <end position="259"/>
    </location>
</feature>
<keyword evidence="2" id="KW-1003">Cell membrane</keyword>
<evidence type="ECO:0000256" key="5">
    <source>
        <dbReference type="ARBA" id="ARBA00023040"/>
    </source>
</evidence>
<dbReference type="AlphaFoldDB" id="A0AAV2GZ83"/>
<keyword evidence="8" id="KW-0807">Transducer</keyword>
<dbReference type="SUPFAM" id="SSF81321">
    <property type="entry name" value="Family A G protein-coupled receptor-like"/>
    <property type="match status" value="1"/>
</dbReference>
<feature type="domain" description="G-protein coupled receptors family 1 profile" evidence="10">
    <location>
        <begin position="7"/>
        <end position="291"/>
    </location>
</feature>
<evidence type="ECO:0000313" key="12">
    <source>
        <dbReference type="Proteomes" id="UP001497497"/>
    </source>
</evidence>
<accession>A0AAV2GZ83</accession>
<evidence type="ECO:0000313" key="11">
    <source>
        <dbReference type="EMBL" id="CAL1525862.1"/>
    </source>
</evidence>
<evidence type="ECO:0000256" key="2">
    <source>
        <dbReference type="ARBA" id="ARBA00022475"/>
    </source>
</evidence>
<keyword evidence="6 9" id="KW-0472">Membrane</keyword>
<dbReference type="Gene3D" id="1.20.1070.10">
    <property type="entry name" value="Rhodopsin 7-helix transmembrane proteins"/>
    <property type="match status" value="1"/>
</dbReference>
<dbReference type="GO" id="GO:0005886">
    <property type="term" value="C:plasma membrane"/>
    <property type="evidence" value="ECO:0007669"/>
    <property type="project" value="UniProtKB-SubCell"/>
</dbReference>
<proteinExistence type="predicted"/>
<sequence length="303" mass="34260">SLLGIVTNIINIRVFCRQGVTSDSPTVTFFALSVSDLLGCIFILPQPLCYYFEYYTTTQNLFLRNCYTVMFMPATYTHVILNKITSFVTVYMSVERAICVIFPLRVQRIIKVKNTVVIMVVLYVAITLTYVPYAANVFIIWVVDPEHNGTVKAVNYYTPLGYFFITSNTIFHSMILTSAAMLCVTVATVAMVTRLKASLKWRQGTVSNVGAVIGTKTKYKQLARSAETVKIVMAITAVYLVCLMFTHIPNLAIVAIPGVNVNGVNKFLNSILYIVKFDFDVFNSSIHIFFYVRMSTRYRKTFL</sequence>
<feature type="transmembrane region" description="Helical" evidence="9">
    <location>
        <begin position="87"/>
        <end position="104"/>
    </location>
</feature>
<keyword evidence="3 9" id="KW-0812">Transmembrane</keyword>
<protein>
    <recommendedName>
        <fullName evidence="10">G-protein coupled receptors family 1 profile domain-containing protein</fullName>
    </recommendedName>
</protein>
<evidence type="ECO:0000256" key="6">
    <source>
        <dbReference type="ARBA" id="ARBA00023136"/>
    </source>
</evidence>
<reference evidence="11 12" key="1">
    <citation type="submission" date="2024-04" db="EMBL/GenBank/DDBJ databases">
        <authorList>
            <consortium name="Genoscope - CEA"/>
            <person name="William W."/>
        </authorList>
    </citation>
    <scope>NUCLEOTIDE SEQUENCE [LARGE SCALE GENOMIC DNA]</scope>
</reference>
<dbReference type="Proteomes" id="UP001497497">
    <property type="component" value="Unassembled WGS sequence"/>
</dbReference>
<dbReference type="PROSITE" id="PS50262">
    <property type="entry name" value="G_PROTEIN_RECEP_F1_2"/>
    <property type="match status" value="1"/>
</dbReference>
<dbReference type="PANTHER" id="PTHR24230">
    <property type="entry name" value="G-PROTEIN COUPLED RECEPTOR"/>
    <property type="match status" value="1"/>
</dbReference>
<dbReference type="GO" id="GO:0007218">
    <property type="term" value="P:neuropeptide signaling pathway"/>
    <property type="evidence" value="ECO:0007669"/>
    <property type="project" value="TreeGrafter"/>
</dbReference>
<keyword evidence="5" id="KW-0297">G-protein coupled receptor</keyword>
<comment type="caution">
    <text evidence="11">The sequence shown here is derived from an EMBL/GenBank/DDBJ whole genome shotgun (WGS) entry which is preliminary data.</text>
</comment>
<feature type="transmembrane region" description="Helical" evidence="9">
    <location>
        <begin position="61"/>
        <end position="81"/>
    </location>
</feature>
<evidence type="ECO:0000256" key="4">
    <source>
        <dbReference type="ARBA" id="ARBA00022989"/>
    </source>
</evidence>
<feature type="non-terminal residue" evidence="11">
    <location>
        <position position="303"/>
    </location>
</feature>
<feature type="transmembrane region" description="Helical" evidence="9">
    <location>
        <begin position="27"/>
        <end position="49"/>
    </location>
</feature>
<feature type="transmembrane region" description="Helical" evidence="9">
    <location>
        <begin position="271"/>
        <end position="292"/>
    </location>
</feature>
<name>A0AAV2GZ83_LYMST</name>
<evidence type="ECO:0000256" key="3">
    <source>
        <dbReference type="ARBA" id="ARBA00022692"/>
    </source>
</evidence>
<dbReference type="PANTHER" id="PTHR24230:SF75">
    <property type="entry name" value="RELAXIN FAMILY PEPTIDE RECEPTOR 3"/>
    <property type="match status" value="1"/>
</dbReference>
<keyword evidence="7" id="KW-0675">Receptor</keyword>
<gene>
    <name evidence="11" type="ORF">GSLYS_00000039001</name>
</gene>
<evidence type="ECO:0000256" key="1">
    <source>
        <dbReference type="ARBA" id="ARBA00004651"/>
    </source>
</evidence>
<evidence type="ECO:0000256" key="7">
    <source>
        <dbReference type="ARBA" id="ARBA00023170"/>
    </source>
</evidence>
<dbReference type="GO" id="GO:0008528">
    <property type="term" value="F:G protein-coupled peptide receptor activity"/>
    <property type="evidence" value="ECO:0007669"/>
    <property type="project" value="InterPro"/>
</dbReference>
<feature type="transmembrane region" description="Helical" evidence="9">
    <location>
        <begin position="116"/>
        <end position="142"/>
    </location>
</feature>
<comment type="subcellular location">
    <subcellularLocation>
        <location evidence="1">Cell membrane</location>
        <topology evidence="1">Multi-pass membrane protein</topology>
    </subcellularLocation>
</comment>
<evidence type="ECO:0000259" key="10">
    <source>
        <dbReference type="PROSITE" id="PS50262"/>
    </source>
</evidence>
<dbReference type="InterPro" id="IPR017452">
    <property type="entry name" value="GPCR_Rhodpsn_7TM"/>
</dbReference>
<dbReference type="InterPro" id="IPR019427">
    <property type="entry name" value="7TM_GPCR_serpentine_rcpt_Srw"/>
</dbReference>
<keyword evidence="4 9" id="KW-1133">Transmembrane helix</keyword>
<evidence type="ECO:0000256" key="8">
    <source>
        <dbReference type="ARBA" id="ARBA00023224"/>
    </source>
</evidence>